<dbReference type="Pfam" id="PF13560">
    <property type="entry name" value="HTH_31"/>
    <property type="match status" value="1"/>
</dbReference>
<organism evidence="2 3">
    <name type="scientific">Lentzea kristufekii</name>
    <dbReference type="NCBI Taxonomy" id="3095430"/>
    <lineage>
        <taxon>Bacteria</taxon>
        <taxon>Bacillati</taxon>
        <taxon>Actinomycetota</taxon>
        <taxon>Actinomycetes</taxon>
        <taxon>Pseudonocardiales</taxon>
        <taxon>Pseudonocardiaceae</taxon>
        <taxon>Lentzea</taxon>
    </lineage>
</organism>
<keyword evidence="3" id="KW-1185">Reference proteome</keyword>
<protein>
    <submittedName>
        <fullName evidence="2">Helix-turn-helix transcriptional regulator</fullName>
    </submittedName>
</protein>
<dbReference type="EMBL" id="JAXAVV010000001">
    <property type="protein sequence ID" value="MDX8048259.1"/>
    <property type="molecule type" value="Genomic_DNA"/>
</dbReference>
<reference evidence="2 3" key="2">
    <citation type="submission" date="2023-11" db="EMBL/GenBank/DDBJ databases">
        <authorList>
            <person name="Lara A.C."/>
            <person name="Chronakova A."/>
        </authorList>
    </citation>
    <scope>NUCLEOTIDE SEQUENCE [LARGE SCALE GENOMIC DNA]</scope>
    <source>
        <strain evidence="2 3">BCCO 10_0798</strain>
    </source>
</reference>
<dbReference type="InterPro" id="IPR001387">
    <property type="entry name" value="Cro/C1-type_HTH"/>
</dbReference>
<comment type="caution">
    <text evidence="2">The sequence shown here is derived from an EMBL/GenBank/DDBJ whole genome shotgun (WGS) entry which is preliminary data.</text>
</comment>
<feature type="domain" description="HTH cro/C1-type" evidence="1">
    <location>
        <begin position="17"/>
        <end position="71"/>
    </location>
</feature>
<evidence type="ECO:0000259" key="1">
    <source>
        <dbReference type="PROSITE" id="PS50943"/>
    </source>
</evidence>
<dbReference type="SUPFAM" id="SSF47413">
    <property type="entry name" value="lambda repressor-like DNA-binding domains"/>
    <property type="match status" value="1"/>
</dbReference>
<sequence>MPRRVSTARGREFGAGLREALASAGLTSREAAEILDWDEAKISNLMNGRGGADQREVALLLGVCRAKPDEVTHLLSLYPEKDVRGWWQQHGAC</sequence>
<gene>
    <name evidence="2" type="ORF">SK571_02585</name>
</gene>
<dbReference type="PROSITE" id="PS50943">
    <property type="entry name" value="HTH_CROC1"/>
    <property type="match status" value="1"/>
</dbReference>
<name>A0ABU4TJ40_9PSEU</name>
<dbReference type="RefSeq" id="WP_319982375.1">
    <property type="nucleotide sequence ID" value="NZ_JAXAVV010000001.1"/>
</dbReference>
<dbReference type="CDD" id="cd00093">
    <property type="entry name" value="HTH_XRE"/>
    <property type="match status" value="1"/>
</dbReference>
<evidence type="ECO:0000313" key="3">
    <source>
        <dbReference type="Proteomes" id="UP001271792"/>
    </source>
</evidence>
<reference evidence="2 3" key="1">
    <citation type="submission" date="2023-11" db="EMBL/GenBank/DDBJ databases">
        <title>Lentzea sokolovensis, sp. nov., Lentzea kristufkii, sp. nov., and Lentzea miocenensis, sp. nov., rare actinobacteria from Sokolov Coal Basin, Miocene lacustrine sediment, Czech Republic.</title>
        <authorList>
            <person name="Lara A."/>
            <person name="Kotroba L."/>
            <person name="Nouioui I."/>
            <person name="Neumann-Schaal M."/>
            <person name="Mast Y."/>
            <person name="Chronakova A."/>
        </authorList>
    </citation>
    <scope>NUCLEOTIDE SEQUENCE [LARGE SCALE GENOMIC DNA]</scope>
    <source>
        <strain evidence="2 3">BCCO 10_0798</strain>
    </source>
</reference>
<evidence type="ECO:0000313" key="2">
    <source>
        <dbReference type="EMBL" id="MDX8048259.1"/>
    </source>
</evidence>
<proteinExistence type="predicted"/>
<dbReference type="Proteomes" id="UP001271792">
    <property type="component" value="Unassembled WGS sequence"/>
</dbReference>
<dbReference type="InterPro" id="IPR010982">
    <property type="entry name" value="Lambda_DNA-bd_dom_sf"/>
</dbReference>
<accession>A0ABU4TJ40</accession>
<dbReference type="Gene3D" id="1.10.260.40">
    <property type="entry name" value="lambda repressor-like DNA-binding domains"/>
    <property type="match status" value="1"/>
</dbReference>